<dbReference type="EMBL" id="CP061800">
    <property type="protein sequence ID" value="QTA88502.1"/>
    <property type="molecule type" value="Genomic_DNA"/>
</dbReference>
<gene>
    <name evidence="1" type="ORF">dnm_045480</name>
</gene>
<organism evidence="1 2">
    <name type="scientific">Desulfonema magnum</name>
    <dbReference type="NCBI Taxonomy" id="45655"/>
    <lineage>
        <taxon>Bacteria</taxon>
        <taxon>Pseudomonadati</taxon>
        <taxon>Thermodesulfobacteriota</taxon>
        <taxon>Desulfobacteria</taxon>
        <taxon>Desulfobacterales</taxon>
        <taxon>Desulfococcaceae</taxon>
        <taxon>Desulfonema</taxon>
    </lineage>
</organism>
<reference evidence="1" key="1">
    <citation type="journal article" date="2021" name="Microb. Physiol.">
        <title>Proteogenomic Insights into the Physiology of Marine, Sulfate-Reducing, Filamentous Desulfonema limicola and Desulfonema magnum.</title>
        <authorList>
            <person name="Schnaars V."/>
            <person name="Wohlbrand L."/>
            <person name="Scheve S."/>
            <person name="Hinrichs C."/>
            <person name="Reinhardt R."/>
            <person name="Rabus R."/>
        </authorList>
    </citation>
    <scope>NUCLEOTIDE SEQUENCE</scope>
    <source>
        <strain evidence="1">4be13</strain>
    </source>
</reference>
<evidence type="ECO:0000313" key="1">
    <source>
        <dbReference type="EMBL" id="QTA88502.1"/>
    </source>
</evidence>
<evidence type="ECO:0000313" key="2">
    <source>
        <dbReference type="Proteomes" id="UP000663722"/>
    </source>
</evidence>
<keyword evidence="2" id="KW-1185">Reference proteome</keyword>
<name>A0A975BNH3_9BACT</name>
<proteinExistence type="predicted"/>
<dbReference type="Proteomes" id="UP000663722">
    <property type="component" value="Chromosome"/>
</dbReference>
<protein>
    <submittedName>
        <fullName evidence="1">Uncharacterized protein</fullName>
    </submittedName>
</protein>
<accession>A0A975BNH3</accession>
<dbReference type="AlphaFoldDB" id="A0A975BNH3"/>
<dbReference type="KEGG" id="dmm:dnm_045480"/>
<sequence>MYVYVTVPSFRFQVSVKYLDKSFPAFLSESRFSRFSRFR</sequence>